<dbReference type="AlphaFoldDB" id="A0ABD3Q429"/>
<organism evidence="2 3">
    <name type="scientific">Cyclotella cryptica</name>
    <dbReference type="NCBI Taxonomy" id="29204"/>
    <lineage>
        <taxon>Eukaryota</taxon>
        <taxon>Sar</taxon>
        <taxon>Stramenopiles</taxon>
        <taxon>Ochrophyta</taxon>
        <taxon>Bacillariophyta</taxon>
        <taxon>Coscinodiscophyceae</taxon>
        <taxon>Thalassiosirophycidae</taxon>
        <taxon>Stephanodiscales</taxon>
        <taxon>Stephanodiscaceae</taxon>
        <taxon>Cyclotella</taxon>
    </lineage>
</organism>
<keyword evidence="3" id="KW-1185">Reference proteome</keyword>
<evidence type="ECO:0000313" key="3">
    <source>
        <dbReference type="Proteomes" id="UP001516023"/>
    </source>
</evidence>
<evidence type="ECO:0000313" key="2">
    <source>
        <dbReference type="EMBL" id="KAL3794271.1"/>
    </source>
</evidence>
<comment type="caution">
    <text evidence="2">The sequence shown here is derived from an EMBL/GenBank/DDBJ whole genome shotgun (WGS) entry which is preliminary data.</text>
</comment>
<gene>
    <name evidence="2" type="ORF">HJC23_012396</name>
</gene>
<dbReference type="EMBL" id="JABMIG020000082">
    <property type="protein sequence ID" value="KAL3794271.1"/>
    <property type="molecule type" value="Genomic_DNA"/>
</dbReference>
<feature type="region of interest" description="Disordered" evidence="1">
    <location>
        <begin position="56"/>
        <end position="106"/>
    </location>
</feature>
<accession>A0ABD3Q429</accession>
<sequence length="180" mass="20345">MEQSRTKNPFKRSQPRQYHNRSSVFITLLLAVTFHLSNAFIPFFGHRLPTASAMSTDNSITNSKGLHPPSSLSAEVATDNSEESLEKNTSGDEESGTPLLLPACDNDDPSIPKIRLGDTIAFEEMGPVIINPDCTTRRIDNWDQMTKQEQEVAWRRISKRNAERRAALLEKQQKMEQEES</sequence>
<evidence type="ECO:0000256" key="1">
    <source>
        <dbReference type="SAM" id="MobiDB-lite"/>
    </source>
</evidence>
<name>A0ABD3Q429_9STRA</name>
<proteinExistence type="predicted"/>
<dbReference type="Proteomes" id="UP001516023">
    <property type="component" value="Unassembled WGS sequence"/>
</dbReference>
<dbReference type="PANTHER" id="PTHR39474:SF1">
    <property type="entry name" value="FUNGAL SPECIFIC TRANSCRIPTION FACTOR"/>
    <property type="match status" value="1"/>
</dbReference>
<reference evidence="2 3" key="1">
    <citation type="journal article" date="2020" name="G3 (Bethesda)">
        <title>Improved Reference Genome for Cyclotella cryptica CCMP332, a Model for Cell Wall Morphogenesis, Salinity Adaptation, and Lipid Production in Diatoms (Bacillariophyta).</title>
        <authorList>
            <person name="Roberts W.R."/>
            <person name="Downey K.M."/>
            <person name="Ruck E.C."/>
            <person name="Traller J.C."/>
            <person name="Alverson A.J."/>
        </authorList>
    </citation>
    <scope>NUCLEOTIDE SEQUENCE [LARGE SCALE GENOMIC DNA]</scope>
    <source>
        <strain evidence="2 3">CCMP332</strain>
    </source>
</reference>
<dbReference type="PANTHER" id="PTHR39474">
    <property type="entry name" value="UNNAMED PRODUCT"/>
    <property type="match status" value="1"/>
</dbReference>
<protein>
    <submittedName>
        <fullName evidence="2">Uncharacterized protein</fullName>
    </submittedName>
</protein>